<organism evidence="3 4">
    <name type="scientific">Volvox africanus</name>
    <dbReference type="NCBI Taxonomy" id="51714"/>
    <lineage>
        <taxon>Eukaryota</taxon>
        <taxon>Viridiplantae</taxon>
        <taxon>Chlorophyta</taxon>
        <taxon>core chlorophytes</taxon>
        <taxon>Chlorophyceae</taxon>
        <taxon>CS clade</taxon>
        <taxon>Chlamydomonadales</taxon>
        <taxon>Volvocaceae</taxon>
        <taxon>Volvox</taxon>
    </lineage>
</organism>
<name>A0A8J4BNW4_9CHLO</name>
<comment type="similarity">
    <text evidence="1">Belongs to the NAD(P)-dependent epimerase/dehydratase family.</text>
</comment>
<evidence type="ECO:0000256" key="1">
    <source>
        <dbReference type="ARBA" id="ARBA00007637"/>
    </source>
</evidence>
<comment type="caution">
    <text evidence="3">The sequence shown here is derived from an EMBL/GenBank/DDBJ whole genome shotgun (WGS) entry which is preliminary data.</text>
</comment>
<evidence type="ECO:0000313" key="3">
    <source>
        <dbReference type="EMBL" id="GIL64354.1"/>
    </source>
</evidence>
<dbReference type="Proteomes" id="UP000747399">
    <property type="component" value="Unassembled WGS sequence"/>
</dbReference>
<evidence type="ECO:0008006" key="5">
    <source>
        <dbReference type="Google" id="ProtNLM"/>
    </source>
</evidence>
<dbReference type="AlphaFoldDB" id="A0A8J4BNW4"/>
<gene>
    <name evidence="3" type="ORF">Vafri_18326</name>
</gene>
<dbReference type="PANTHER" id="PTHR43574">
    <property type="entry name" value="EPIMERASE-RELATED"/>
    <property type="match status" value="1"/>
</dbReference>
<dbReference type="SUPFAM" id="SSF51735">
    <property type="entry name" value="NAD(P)-binding Rossmann-fold domains"/>
    <property type="match status" value="1"/>
</dbReference>
<dbReference type="Gene3D" id="3.40.50.720">
    <property type="entry name" value="NAD(P)-binding Rossmann-like Domain"/>
    <property type="match status" value="1"/>
</dbReference>
<dbReference type="InterPro" id="IPR036291">
    <property type="entry name" value="NAD(P)-bd_dom_sf"/>
</dbReference>
<keyword evidence="2" id="KW-0520">NAD</keyword>
<proteinExistence type="inferred from homology"/>
<evidence type="ECO:0000313" key="4">
    <source>
        <dbReference type="Proteomes" id="UP000747399"/>
    </source>
</evidence>
<sequence>MPRLALDTITRRAGRSSVARRSRNFTFTRSTLPPPLASASTPSISRRCAGATAIAAVATSAGALAFLQPTNRASSSVTRDVMVSATAPAASSTSPSAAAGSPANLDLLVVGPGVLGSVLAKNWIETVPGSTATGLTNSDRSHGRLRAMGLTPATRQSLPANRKWSFVAFSAPPSGSDDYVADVKAALQLWDGTGSFLFTSSMSVCSVDSGGEVTDEKCPLVPLGAGPSTDRLLGAEAATLEAGGNVLRLVGLYHTNRGAHTYFIKVGTVARPGGYVVNLLHYEDAAAMGAAILRGDGSGPFRSRVFLGADGHPVTFEDMVEACFSSGVFPRTAVTFTGSFPEGGSSGRGKRVANDASRLALGGWRPRYASFAEFMAAGGKDFYNTSGLAF</sequence>
<evidence type="ECO:0000256" key="2">
    <source>
        <dbReference type="ARBA" id="ARBA00023027"/>
    </source>
</evidence>
<accession>A0A8J4BNW4</accession>
<keyword evidence="4" id="KW-1185">Reference proteome</keyword>
<dbReference type="EMBL" id="BNCO01000065">
    <property type="protein sequence ID" value="GIL64354.1"/>
    <property type="molecule type" value="Genomic_DNA"/>
</dbReference>
<protein>
    <recommendedName>
        <fullName evidence="5">NAD-dependent epimerase/dehydratase domain-containing protein</fullName>
    </recommendedName>
</protein>
<reference evidence="3" key="1">
    <citation type="journal article" date="2021" name="Proc. Natl. Acad. Sci. U.S.A.">
        <title>Three genomes in the algal genus Volvox reveal the fate of a haploid sex-determining region after a transition to homothallism.</title>
        <authorList>
            <person name="Yamamoto K."/>
            <person name="Hamaji T."/>
            <person name="Kawai-Toyooka H."/>
            <person name="Matsuzaki R."/>
            <person name="Takahashi F."/>
            <person name="Nishimura Y."/>
            <person name="Kawachi M."/>
            <person name="Noguchi H."/>
            <person name="Minakuchi Y."/>
            <person name="Umen J.G."/>
            <person name="Toyoda A."/>
            <person name="Nozaki H."/>
        </authorList>
    </citation>
    <scope>NUCLEOTIDE SEQUENCE</scope>
    <source>
        <strain evidence="3">NIES-3780</strain>
    </source>
</reference>